<dbReference type="Gene3D" id="1.10.405.20">
    <property type="match status" value="1"/>
</dbReference>
<dbReference type="PANTHER" id="PTHR42923">
    <property type="entry name" value="PROTOPORPHYRINOGEN OXIDASE"/>
    <property type="match status" value="1"/>
</dbReference>
<dbReference type="EMBL" id="DMBR01000209">
    <property type="protein sequence ID" value="HAE94277.1"/>
    <property type="molecule type" value="Genomic_DNA"/>
</dbReference>
<feature type="domain" description="Amine oxidase" evidence="2">
    <location>
        <begin position="33"/>
        <end position="266"/>
    </location>
</feature>
<dbReference type="Gene3D" id="3.50.50.60">
    <property type="entry name" value="FAD/NAD(P)-binding domain"/>
    <property type="match status" value="1"/>
</dbReference>
<dbReference type="Pfam" id="PF01593">
    <property type="entry name" value="Amino_oxidase"/>
    <property type="match status" value="1"/>
</dbReference>
<dbReference type="PRINTS" id="PR00419">
    <property type="entry name" value="ADXRDTASE"/>
</dbReference>
<evidence type="ECO:0000313" key="4">
    <source>
        <dbReference type="Proteomes" id="UP000259173"/>
    </source>
</evidence>
<name>A0A3B9L0A5_9PROT</name>
<comment type="caution">
    <text evidence="3">The sequence shown here is derived from an EMBL/GenBank/DDBJ whole genome shotgun (WGS) entry which is preliminary data.</text>
</comment>
<dbReference type="PANTHER" id="PTHR42923:SF46">
    <property type="entry name" value="AMINE OXIDASE"/>
    <property type="match status" value="1"/>
</dbReference>
<dbReference type="Proteomes" id="UP000259173">
    <property type="component" value="Unassembled WGS sequence"/>
</dbReference>
<dbReference type="InterPro" id="IPR002937">
    <property type="entry name" value="Amino_oxidase"/>
</dbReference>
<evidence type="ECO:0000256" key="1">
    <source>
        <dbReference type="SAM" id="MobiDB-lite"/>
    </source>
</evidence>
<dbReference type="InterPro" id="IPR050464">
    <property type="entry name" value="Zeta_carotene_desat/Oxidored"/>
</dbReference>
<feature type="region of interest" description="Disordered" evidence="1">
    <location>
        <begin position="435"/>
        <end position="454"/>
    </location>
</feature>
<reference evidence="3 4" key="1">
    <citation type="journal article" date="2018" name="Nat. Biotechnol.">
        <title>A standardized bacterial taxonomy based on genome phylogeny substantially revises the tree of life.</title>
        <authorList>
            <person name="Parks D.H."/>
            <person name="Chuvochina M."/>
            <person name="Waite D.W."/>
            <person name="Rinke C."/>
            <person name="Skarshewski A."/>
            <person name="Chaumeil P.A."/>
            <person name="Hugenholtz P."/>
        </authorList>
    </citation>
    <scope>NUCLEOTIDE SEQUENCE [LARGE SCALE GENOMIC DNA]</scope>
    <source>
        <strain evidence="3">UBA8557</strain>
    </source>
</reference>
<evidence type="ECO:0000259" key="2">
    <source>
        <dbReference type="Pfam" id="PF01593"/>
    </source>
</evidence>
<dbReference type="InterPro" id="IPR036188">
    <property type="entry name" value="FAD/NAD-bd_sf"/>
</dbReference>
<evidence type="ECO:0000313" key="3">
    <source>
        <dbReference type="EMBL" id="HAE94277.1"/>
    </source>
</evidence>
<protein>
    <submittedName>
        <fullName evidence="3">FAD-dependent oxidoreductase</fullName>
    </submittedName>
</protein>
<dbReference type="SUPFAM" id="SSF51905">
    <property type="entry name" value="FAD/NAD(P)-binding domain"/>
    <property type="match status" value="1"/>
</dbReference>
<dbReference type="Gene3D" id="3.30.70.1990">
    <property type="match status" value="1"/>
</dbReference>
<proteinExistence type="predicted"/>
<dbReference type="AlphaFoldDB" id="A0A3B9L0A5"/>
<sequence>MDSVACVPVEESAAPVSRPKSPLRIAVIGAGPGGLSTAHFIQQAGHEAVVFEAEDRLGGKSFSVVRGDAMNEMGTCYTTRSHKLVKKWMKQVGITLTRLGEARYDGVKVVDYVKQGDGPPLAFQALKFIRAAGRLRRDIRNRPDDPDVRAEASMTTAEWVKRLGLPKIDLASHRIQTTQGYGFTDEATIGQTVQWCDLNYLLSGVLNDMHMPDQGWTEFWTRFAEDKDVRLGSPVTHLDRSGPKPIVTAGGKSEAFDAVVSTVPMQNFVKFCAATRDEMFICEGIEWQNYTTTLLTSPDWFDGYMIIGYSEASMDSSRKGAILGGRREGESEELGGRLYVTGQFSTGLTPAELREILEADAQKHGFTIESVIQQKVWQYFPQYKAEAVRDGLFGALRRVQGNKRTWFSGSSFSHELVCSIVEQSQGMVRDMLTELSKAPQESEALPQTADKETA</sequence>
<organism evidence="3 4">
    <name type="scientific">Hyphomonas atlantica</name>
    <dbReference type="NCBI Taxonomy" id="1280948"/>
    <lineage>
        <taxon>Bacteria</taxon>
        <taxon>Pseudomonadati</taxon>
        <taxon>Pseudomonadota</taxon>
        <taxon>Alphaproteobacteria</taxon>
        <taxon>Hyphomonadales</taxon>
        <taxon>Hyphomonadaceae</taxon>
        <taxon>Hyphomonas</taxon>
    </lineage>
</organism>
<gene>
    <name evidence="3" type="ORF">DCG65_06935</name>
</gene>
<dbReference type="GO" id="GO:0016491">
    <property type="term" value="F:oxidoreductase activity"/>
    <property type="evidence" value="ECO:0007669"/>
    <property type="project" value="InterPro"/>
</dbReference>
<accession>A0A3B9L0A5</accession>